<evidence type="ECO:0000256" key="6">
    <source>
        <dbReference type="SAM" id="Phobius"/>
    </source>
</evidence>
<feature type="transmembrane region" description="Helical" evidence="6">
    <location>
        <begin position="174"/>
        <end position="194"/>
    </location>
</feature>
<dbReference type="PANTHER" id="PTHR43791">
    <property type="entry name" value="PERMEASE-RELATED"/>
    <property type="match status" value="1"/>
</dbReference>
<dbReference type="GO" id="GO:0016020">
    <property type="term" value="C:membrane"/>
    <property type="evidence" value="ECO:0007669"/>
    <property type="project" value="UniProtKB-SubCell"/>
</dbReference>
<evidence type="ECO:0000259" key="7">
    <source>
        <dbReference type="PROSITE" id="PS50850"/>
    </source>
</evidence>
<dbReference type="EMBL" id="MBFS01001223">
    <property type="protein sequence ID" value="PVV01277.1"/>
    <property type="molecule type" value="Genomic_DNA"/>
</dbReference>
<feature type="transmembrane region" description="Helical" evidence="6">
    <location>
        <begin position="364"/>
        <end position="384"/>
    </location>
</feature>
<feature type="transmembrane region" description="Helical" evidence="6">
    <location>
        <begin position="112"/>
        <end position="131"/>
    </location>
</feature>
<dbReference type="FunFam" id="1.20.1250.20:FF:000018">
    <property type="entry name" value="MFS transporter permease"/>
    <property type="match status" value="1"/>
</dbReference>
<feature type="transmembrane region" description="Helical" evidence="6">
    <location>
        <begin position="206"/>
        <end position="226"/>
    </location>
</feature>
<dbReference type="SUPFAM" id="SSF103473">
    <property type="entry name" value="MFS general substrate transporter"/>
    <property type="match status" value="1"/>
</dbReference>
<dbReference type="Proteomes" id="UP000245609">
    <property type="component" value="Unassembled WGS sequence"/>
</dbReference>
<dbReference type="EMBL" id="MBFS01002927">
    <property type="protein sequence ID" value="PVU90795.1"/>
    <property type="molecule type" value="Genomic_DNA"/>
</dbReference>
<feature type="transmembrane region" description="Helical" evidence="6">
    <location>
        <begin position="396"/>
        <end position="418"/>
    </location>
</feature>
<evidence type="ECO:0000313" key="10">
    <source>
        <dbReference type="Proteomes" id="UP000245609"/>
    </source>
</evidence>
<dbReference type="Gene3D" id="1.20.1250.20">
    <property type="entry name" value="MFS general substrate transporter like domains"/>
    <property type="match status" value="1"/>
</dbReference>
<comment type="subcellular location">
    <subcellularLocation>
        <location evidence="1">Membrane</location>
        <topology evidence="1">Multi-pass membrane protein</topology>
    </subcellularLocation>
</comment>
<feature type="transmembrane region" description="Helical" evidence="6">
    <location>
        <begin position="310"/>
        <end position="328"/>
    </location>
</feature>
<dbReference type="InterPro" id="IPR020846">
    <property type="entry name" value="MFS_dom"/>
</dbReference>
<evidence type="ECO:0000256" key="3">
    <source>
        <dbReference type="ARBA" id="ARBA00022692"/>
    </source>
</evidence>
<dbReference type="GO" id="GO:0022857">
    <property type="term" value="F:transmembrane transporter activity"/>
    <property type="evidence" value="ECO:0007669"/>
    <property type="project" value="InterPro"/>
</dbReference>
<dbReference type="STRING" id="133381.A0A2T9Z9T3"/>
<feature type="transmembrane region" description="Helical" evidence="6">
    <location>
        <begin position="42"/>
        <end position="59"/>
    </location>
</feature>
<evidence type="ECO:0000313" key="9">
    <source>
        <dbReference type="EMBL" id="PVV01277.1"/>
    </source>
</evidence>
<dbReference type="PANTHER" id="PTHR43791:SF36">
    <property type="entry name" value="TRANSPORTER, PUTATIVE (AFU_ORTHOLOGUE AFUA_6G08340)-RELATED"/>
    <property type="match status" value="1"/>
</dbReference>
<evidence type="ECO:0000256" key="1">
    <source>
        <dbReference type="ARBA" id="ARBA00004141"/>
    </source>
</evidence>
<dbReference type="Pfam" id="PF07690">
    <property type="entry name" value="MFS_1"/>
    <property type="match status" value="1"/>
</dbReference>
<accession>A0A2T9Z9T3</accession>
<evidence type="ECO:0000256" key="2">
    <source>
        <dbReference type="ARBA" id="ARBA00022448"/>
    </source>
</evidence>
<sequence>MTRTDVEKALEVEESIKGIALNVQEELSEEQKSIVKRYLRKIDFRVIPVVVLLYIFSLVDRGNISAALVAGLPQHMKMSTSQQGNTVTFFYVTYLLCETPANVLLKKTTPSIWFALIGSLWSISCMCLGFINNATLFIVIRALLGAFESGFTPGVVGFLNYWYTRAEIPFRMSLFFLAVPISGIIGNPLSAFLASHRLGKFEPYQTIFIIEGAITLAISILTYFFLIDYPDKATIFTHEEKELLIRRLNTEHGMASKAKPTFKQTLNALSDWKVYVNAMIFFGYNNFAIIVGTFAPTMIKGAGFPATKSIYLASLPSAVGFFGIILSMKLVGKVKYSTLMVFYAIFPLACYVVAAFANGKYLKLTFLSLSGFGSATNVPLSLSFSSVNQGGIYKGLLASAVVVSIGSICGVFVPRFFVPDYAPKFLLGHLLTIGFSMMASLLTIFLRFYYASENRRRDNNPVDLSHIPIEEQRLLNDRHPNFRYNL</sequence>
<feature type="transmembrane region" description="Helical" evidence="6">
    <location>
        <begin position="86"/>
        <end position="105"/>
    </location>
</feature>
<feature type="transmembrane region" description="Helical" evidence="6">
    <location>
        <begin position="430"/>
        <end position="450"/>
    </location>
</feature>
<proteinExistence type="predicted"/>
<gene>
    <name evidence="9" type="ORF">BB560_004311</name>
    <name evidence="8" type="ORF">BB560_006177</name>
</gene>
<evidence type="ECO:0000256" key="5">
    <source>
        <dbReference type="ARBA" id="ARBA00023136"/>
    </source>
</evidence>
<comment type="caution">
    <text evidence="9">The sequence shown here is derived from an EMBL/GenBank/DDBJ whole genome shotgun (WGS) entry which is preliminary data.</text>
</comment>
<keyword evidence="3 6" id="KW-0812">Transmembrane</keyword>
<keyword evidence="10" id="KW-1185">Reference proteome</keyword>
<name>A0A2T9Z9T3_9FUNG</name>
<evidence type="ECO:0000256" key="4">
    <source>
        <dbReference type="ARBA" id="ARBA00022989"/>
    </source>
</evidence>
<feature type="transmembrane region" description="Helical" evidence="6">
    <location>
        <begin position="137"/>
        <end position="162"/>
    </location>
</feature>
<keyword evidence="4 6" id="KW-1133">Transmembrane helix</keyword>
<reference evidence="9 10" key="1">
    <citation type="journal article" date="2018" name="MBio">
        <title>Comparative Genomics Reveals the Core Gene Toolbox for the Fungus-Insect Symbiosis.</title>
        <authorList>
            <person name="Wang Y."/>
            <person name="Stata M."/>
            <person name="Wang W."/>
            <person name="Stajich J.E."/>
            <person name="White M.M."/>
            <person name="Moncalvo J.M."/>
        </authorList>
    </citation>
    <scope>NUCLEOTIDE SEQUENCE [LARGE SCALE GENOMIC DNA]</scope>
    <source>
        <strain evidence="9 10">SC-DP-2</strain>
    </source>
</reference>
<keyword evidence="5 6" id="KW-0472">Membrane</keyword>
<feature type="transmembrane region" description="Helical" evidence="6">
    <location>
        <begin position="340"/>
        <end position="358"/>
    </location>
</feature>
<dbReference type="PROSITE" id="PS50850">
    <property type="entry name" value="MFS"/>
    <property type="match status" value="1"/>
</dbReference>
<dbReference type="AlphaFoldDB" id="A0A2T9Z9T3"/>
<feature type="domain" description="Major facilitator superfamily (MFS) profile" evidence="7">
    <location>
        <begin position="46"/>
        <end position="455"/>
    </location>
</feature>
<dbReference type="OrthoDB" id="2962993at2759"/>
<dbReference type="InterPro" id="IPR036259">
    <property type="entry name" value="MFS_trans_sf"/>
</dbReference>
<feature type="transmembrane region" description="Helical" evidence="6">
    <location>
        <begin position="274"/>
        <end position="298"/>
    </location>
</feature>
<dbReference type="InterPro" id="IPR011701">
    <property type="entry name" value="MFS"/>
</dbReference>
<protein>
    <recommendedName>
        <fullName evidence="7">Major facilitator superfamily (MFS) profile domain-containing protein</fullName>
    </recommendedName>
</protein>
<keyword evidence="2" id="KW-0813">Transport</keyword>
<organism evidence="9 10">
    <name type="scientific">Smittium megazygosporum</name>
    <dbReference type="NCBI Taxonomy" id="133381"/>
    <lineage>
        <taxon>Eukaryota</taxon>
        <taxon>Fungi</taxon>
        <taxon>Fungi incertae sedis</taxon>
        <taxon>Zoopagomycota</taxon>
        <taxon>Kickxellomycotina</taxon>
        <taxon>Harpellomycetes</taxon>
        <taxon>Harpellales</taxon>
        <taxon>Legeriomycetaceae</taxon>
        <taxon>Smittium</taxon>
    </lineage>
</organism>
<evidence type="ECO:0000313" key="8">
    <source>
        <dbReference type="EMBL" id="PVU90795.1"/>
    </source>
</evidence>